<evidence type="ECO:0000313" key="3">
    <source>
        <dbReference type="Proteomes" id="UP000014605"/>
    </source>
</evidence>
<accession>S3LRF7</accession>
<comment type="caution">
    <text evidence="2">The sequence shown here is derived from an EMBL/GenBank/DDBJ whole genome shotgun (WGS) entry which is preliminary data.</text>
</comment>
<keyword evidence="3" id="KW-1185">Reference proteome</keyword>
<dbReference type="Proteomes" id="UP000014605">
    <property type="component" value="Unassembled WGS sequence"/>
</dbReference>
<reference evidence="2 3" key="1">
    <citation type="submission" date="2013-04" db="EMBL/GenBank/DDBJ databases">
        <title>The Genome Sequence of Treponema vincentii F0403.</title>
        <authorList>
            <consortium name="The Broad Institute Genomics Platform"/>
            <person name="Earl A."/>
            <person name="Ward D."/>
            <person name="Feldgarden M."/>
            <person name="Gevers D."/>
            <person name="Leonetti C."/>
            <person name="Izard J."/>
            <person name="Walker B."/>
            <person name="Young S."/>
            <person name="Zeng Q."/>
            <person name="Gargeya S."/>
            <person name="Fitzgerald M."/>
            <person name="Haas B."/>
            <person name="Abouelleil A."/>
            <person name="Allen A.W."/>
            <person name="Alvarado L."/>
            <person name="Arachchi H.M."/>
            <person name="Berlin A.M."/>
            <person name="Chapman S.B."/>
            <person name="Gainer-Dewar J."/>
            <person name="Goldberg J."/>
            <person name="Griggs A."/>
            <person name="Gujja S."/>
            <person name="Hansen M."/>
            <person name="Howarth C."/>
            <person name="Imamovic A."/>
            <person name="Ireland A."/>
            <person name="Larimer J."/>
            <person name="McCowan C."/>
            <person name="Murphy C."/>
            <person name="Pearson M."/>
            <person name="Poon T.W."/>
            <person name="Priest M."/>
            <person name="Roberts A."/>
            <person name="Saif S."/>
            <person name="Shea T."/>
            <person name="Sisk P."/>
            <person name="Sykes S."/>
            <person name="Wortman J."/>
            <person name="Nusbaum C."/>
            <person name="Birren B."/>
        </authorList>
    </citation>
    <scope>NUCLEOTIDE SEQUENCE [LARGE SCALE GENOMIC DNA]</scope>
    <source>
        <strain evidence="2 3">F0403</strain>
    </source>
</reference>
<gene>
    <name evidence="2" type="ORF">HMPREF1222_01553</name>
</gene>
<evidence type="ECO:0000313" key="2">
    <source>
        <dbReference type="EMBL" id="EPF46972.1"/>
    </source>
</evidence>
<feature type="transmembrane region" description="Helical" evidence="1">
    <location>
        <begin position="135"/>
        <end position="152"/>
    </location>
</feature>
<feature type="transmembrane region" description="Helical" evidence="1">
    <location>
        <begin position="172"/>
        <end position="193"/>
    </location>
</feature>
<protein>
    <submittedName>
        <fullName evidence="2">Uncharacterized protein</fullName>
    </submittedName>
</protein>
<evidence type="ECO:0000256" key="1">
    <source>
        <dbReference type="SAM" id="Phobius"/>
    </source>
</evidence>
<organism evidence="2 3">
    <name type="scientific">Treponema vincentii F0403</name>
    <dbReference type="NCBI Taxonomy" id="1125702"/>
    <lineage>
        <taxon>Bacteria</taxon>
        <taxon>Pseudomonadati</taxon>
        <taxon>Spirochaetota</taxon>
        <taxon>Spirochaetia</taxon>
        <taxon>Spirochaetales</taxon>
        <taxon>Treponemataceae</taxon>
        <taxon>Treponema</taxon>
    </lineage>
</organism>
<proteinExistence type="predicted"/>
<name>S3LRF7_9SPIR</name>
<dbReference type="AlphaFoldDB" id="S3LRF7"/>
<dbReference type="PATRIC" id="fig|1125702.3.peg.1601"/>
<dbReference type="EMBL" id="ATFC01000008">
    <property type="protein sequence ID" value="EPF46972.1"/>
    <property type="molecule type" value="Genomic_DNA"/>
</dbReference>
<feature type="transmembrane region" description="Helical" evidence="1">
    <location>
        <begin position="27"/>
        <end position="44"/>
    </location>
</feature>
<keyword evidence="1" id="KW-0812">Transmembrane</keyword>
<feature type="transmembrane region" description="Helical" evidence="1">
    <location>
        <begin position="50"/>
        <end position="72"/>
    </location>
</feature>
<dbReference type="HOGENOM" id="CLU_1204351_0_0_12"/>
<keyword evidence="1" id="KW-0472">Membrane</keyword>
<keyword evidence="1" id="KW-1133">Transmembrane helix</keyword>
<sequence>MLEGLINEYISKADDWNRIFSKMKFRTFSLCVSPIFIFFYPLLLKFYNKVWWWEDLALLIMAVPSIVLFFMFNSKAKKVLGIKNKGFWNSAKNRKILHEFEVSIVEDYLKKINCYDYVKINVMVPKLKNIIKKNNFDIVLPVSISVLLLPIWEQWISLIFDTCKSSNQLSELIRILISSIYIVAVILFLFFLIKDVLKTLYNAILNRRNENIQYLISILEDISFTLEIYK</sequence>